<protein>
    <submittedName>
        <fullName evidence="2">Uncharacterized mitochondrial protein AtMg00810-like</fullName>
    </submittedName>
</protein>
<dbReference type="OrthoDB" id="1303755at2759"/>
<dbReference type="Pfam" id="PF07727">
    <property type="entry name" value="RVT_2"/>
    <property type="match status" value="2"/>
</dbReference>
<proteinExistence type="predicted"/>
<dbReference type="OMA" id="VARSYCE"/>
<dbReference type="PANTHER" id="PTHR11439">
    <property type="entry name" value="GAG-POL-RELATED RETROTRANSPOSON"/>
    <property type="match status" value="1"/>
</dbReference>
<reference evidence="2" key="1">
    <citation type="submission" date="2025-08" db="UniProtKB">
        <authorList>
            <consortium name="RefSeq"/>
        </authorList>
    </citation>
    <scope>IDENTIFICATION</scope>
</reference>
<dbReference type="InterPro" id="IPR043502">
    <property type="entry name" value="DNA/RNA_pol_sf"/>
</dbReference>
<dbReference type="KEGG" id="nta:107818020"/>
<name>A0A1S4CEM7_TOBAC</name>
<dbReference type="STRING" id="4097.A0A1S4CEM7"/>
<evidence type="ECO:0000259" key="1">
    <source>
        <dbReference type="Pfam" id="PF07727"/>
    </source>
</evidence>
<accession>A0A1S4CEM7</accession>
<dbReference type="PANTHER" id="PTHR11439:SF450">
    <property type="entry name" value="REVERSE TRANSCRIPTASE TY1_COPIA-TYPE DOMAIN-CONTAINING PROTEIN"/>
    <property type="match status" value="1"/>
</dbReference>
<organism evidence="2">
    <name type="scientific">Nicotiana tabacum</name>
    <name type="common">Common tobacco</name>
    <dbReference type="NCBI Taxonomy" id="4097"/>
    <lineage>
        <taxon>Eukaryota</taxon>
        <taxon>Viridiplantae</taxon>
        <taxon>Streptophyta</taxon>
        <taxon>Embryophyta</taxon>
        <taxon>Tracheophyta</taxon>
        <taxon>Spermatophyta</taxon>
        <taxon>Magnoliopsida</taxon>
        <taxon>eudicotyledons</taxon>
        <taxon>Gunneridae</taxon>
        <taxon>Pentapetalae</taxon>
        <taxon>asterids</taxon>
        <taxon>lamiids</taxon>
        <taxon>Solanales</taxon>
        <taxon>Solanaceae</taxon>
        <taxon>Nicotianoideae</taxon>
        <taxon>Nicotianeae</taxon>
        <taxon>Nicotiana</taxon>
    </lineage>
</organism>
<dbReference type="InterPro" id="IPR013103">
    <property type="entry name" value="RVT_2"/>
</dbReference>
<feature type="domain" description="Reverse transcriptase Ty1/copia-type" evidence="1">
    <location>
        <begin position="97"/>
        <end position="142"/>
    </location>
</feature>
<dbReference type="SUPFAM" id="SSF56672">
    <property type="entry name" value="DNA/RNA polymerases"/>
    <property type="match status" value="1"/>
</dbReference>
<dbReference type="RefSeq" id="XP_016499414.1">
    <property type="nucleotide sequence ID" value="XM_016643928.1"/>
</dbReference>
<sequence length="312" mass="34548">MAEEFSALLVNQTWSLVPCPSGINVVGCKWVYRVKQKSDDSLDRCKARLVAKGYTQSPSVDYGETFSPVVQPTTIRLVLSIAISRGWSIHQLDGFIDFVRPDYVCKLHKALYGLKQAPRAWFSRFGSFLLSHGFQNSCADSSILLNSDFSITDLGDLHYFLGIRVIRLANSLHLSQSKYARDILDRAGLLQSKSVSTPSSSRFATIEDSVVVDGTLYRSLVGVLQYLTLTRPDIAFAVNIASQHLHAPTSTHLADVKRILRYITGTLDFGLLLKPVTTYSLTAYSGFDWASCPDTRRSTTGSLVFFGSNLIS</sequence>
<dbReference type="PaxDb" id="4097-A0A1S4CEM7"/>
<dbReference type="AlphaFoldDB" id="A0A1S4CEM7"/>
<gene>
    <name evidence="2" type="primary">LOC107818020</name>
</gene>
<evidence type="ECO:0000313" key="2">
    <source>
        <dbReference type="RefSeq" id="XP_016499414.1"/>
    </source>
</evidence>
<feature type="domain" description="Reverse transcriptase Ty1/copia-type" evidence="1">
    <location>
        <begin position="11"/>
        <end position="93"/>
    </location>
</feature>